<organism evidence="1 2">
    <name type="scientific">Pleurotus eryngii</name>
    <name type="common">Boletus of the steppes</name>
    <dbReference type="NCBI Taxonomy" id="5323"/>
    <lineage>
        <taxon>Eukaryota</taxon>
        <taxon>Fungi</taxon>
        <taxon>Dikarya</taxon>
        <taxon>Basidiomycota</taxon>
        <taxon>Agaricomycotina</taxon>
        <taxon>Agaricomycetes</taxon>
        <taxon>Agaricomycetidae</taxon>
        <taxon>Agaricales</taxon>
        <taxon>Pleurotineae</taxon>
        <taxon>Pleurotaceae</taxon>
        <taxon>Pleurotus</taxon>
    </lineage>
</organism>
<reference evidence="1" key="1">
    <citation type="submission" date="2020-11" db="EMBL/GenBank/DDBJ databases">
        <authorList>
            <consortium name="DOE Joint Genome Institute"/>
            <person name="Ahrendt S."/>
            <person name="Riley R."/>
            <person name="Andreopoulos W."/>
            <person name="Labutti K."/>
            <person name="Pangilinan J."/>
            <person name="Ruiz-Duenas F.J."/>
            <person name="Barrasa J.M."/>
            <person name="Sanchez-Garcia M."/>
            <person name="Camarero S."/>
            <person name="Miyauchi S."/>
            <person name="Serrano A."/>
            <person name="Linde D."/>
            <person name="Babiker R."/>
            <person name="Drula E."/>
            <person name="Ayuso-Fernandez I."/>
            <person name="Pacheco R."/>
            <person name="Padilla G."/>
            <person name="Ferreira P."/>
            <person name="Barriuso J."/>
            <person name="Kellner H."/>
            <person name="Castanera R."/>
            <person name="Alfaro M."/>
            <person name="Ramirez L."/>
            <person name="Pisabarro A.G."/>
            <person name="Kuo A."/>
            <person name="Tritt A."/>
            <person name="Lipzen A."/>
            <person name="He G."/>
            <person name="Yan M."/>
            <person name="Ng V."/>
            <person name="Cullen D."/>
            <person name="Martin F."/>
            <person name="Rosso M.-N."/>
            <person name="Henrissat B."/>
            <person name="Hibbett D."/>
            <person name="Martinez A.T."/>
            <person name="Grigoriev I.V."/>
        </authorList>
    </citation>
    <scope>NUCLEOTIDE SEQUENCE</scope>
    <source>
        <strain evidence="1">ATCC 90797</strain>
    </source>
</reference>
<keyword evidence="2" id="KW-1185">Reference proteome</keyword>
<dbReference type="OrthoDB" id="3041043at2759"/>
<gene>
    <name evidence="1" type="ORF">BDN71DRAFT_1437186</name>
</gene>
<dbReference type="EMBL" id="MU154842">
    <property type="protein sequence ID" value="KAF9486989.1"/>
    <property type="molecule type" value="Genomic_DNA"/>
</dbReference>
<accession>A0A9P5ZIH2</accession>
<name>A0A9P5ZIH2_PLEER</name>
<protein>
    <submittedName>
        <fullName evidence="1">Uncharacterized protein</fullName>
    </submittedName>
</protein>
<dbReference type="AlphaFoldDB" id="A0A9P5ZIH2"/>
<evidence type="ECO:0000313" key="1">
    <source>
        <dbReference type="EMBL" id="KAF9486989.1"/>
    </source>
</evidence>
<proteinExistence type="predicted"/>
<comment type="caution">
    <text evidence="1">The sequence shown here is derived from an EMBL/GenBank/DDBJ whole genome shotgun (WGS) entry which is preliminary data.</text>
</comment>
<evidence type="ECO:0000313" key="2">
    <source>
        <dbReference type="Proteomes" id="UP000807025"/>
    </source>
</evidence>
<sequence>MQLTHESSDLDLYIYKEHTGDLIIALESRLGSIKMLTCKTSGLASHKLYLKCGVHDVDNFTLLKGHVIQVISTHSTPVQTILRYHFSDDHGLVWCKYEQRGWLTVEDGIAVSAHNLEEDQVIPMEPDTVPVAHMLIVDKTDDAECSSDIGTSCLTFPPMS</sequence>
<dbReference type="Proteomes" id="UP000807025">
    <property type="component" value="Unassembled WGS sequence"/>
</dbReference>